<feature type="domain" description="Tubulin epsilon and delta complex protein 1" evidence="1">
    <location>
        <begin position="27"/>
        <end position="132"/>
    </location>
</feature>
<evidence type="ECO:0000313" key="3">
    <source>
        <dbReference type="Proteomes" id="UP000784294"/>
    </source>
</evidence>
<proteinExistence type="predicted"/>
<name>A0A3S5BFT9_9PLAT</name>
<evidence type="ECO:0000313" key="2">
    <source>
        <dbReference type="EMBL" id="VEL22680.1"/>
    </source>
</evidence>
<protein>
    <recommendedName>
        <fullName evidence="1">Tubulin epsilon and delta complex protein 1 domain-containing protein</fullName>
    </recommendedName>
</protein>
<dbReference type="Pfam" id="PF14970">
    <property type="entry name" value="TEDC1"/>
    <property type="match status" value="1"/>
</dbReference>
<organism evidence="2 3">
    <name type="scientific">Protopolystoma xenopodis</name>
    <dbReference type="NCBI Taxonomy" id="117903"/>
    <lineage>
        <taxon>Eukaryota</taxon>
        <taxon>Metazoa</taxon>
        <taxon>Spiralia</taxon>
        <taxon>Lophotrochozoa</taxon>
        <taxon>Platyhelminthes</taxon>
        <taxon>Monogenea</taxon>
        <taxon>Polyopisthocotylea</taxon>
        <taxon>Polystomatidea</taxon>
        <taxon>Polystomatidae</taxon>
        <taxon>Protopolystoma</taxon>
    </lineage>
</organism>
<reference evidence="2" key="1">
    <citation type="submission" date="2018-11" db="EMBL/GenBank/DDBJ databases">
        <authorList>
            <consortium name="Pathogen Informatics"/>
        </authorList>
    </citation>
    <scope>NUCLEOTIDE SEQUENCE</scope>
</reference>
<accession>A0A3S5BFT9</accession>
<keyword evidence="3" id="KW-1185">Reference proteome</keyword>
<sequence>MEKMELCLFASARAALAPVLSSVSQSETECIKEESLKSLEELIWLKGRLSTKLKQMYHLRLELVRLTHNLWSKGSLDENNVLNPVFSWIFGDKIEIKMCSRKLEQANFAIGALIAWREAGEEFWRWMNSVLDIKLKEGPYEYSDILRHHPYEMDLEKLLSIYKDLLHTVSQYSFIADRFETNWETSNSVDDKDSLKKLLVCIDDDILFFQHHLTPSISDDMDFNELGLNSHFIWNSQDKSDHDDPCEPLCSDISLDKHKLDKLTELVKAELKSQRMIAIDKLQKFSSSLSPNVIYLFDPVK</sequence>
<dbReference type="EMBL" id="CAAALY010057804">
    <property type="protein sequence ID" value="VEL22680.1"/>
    <property type="molecule type" value="Genomic_DNA"/>
</dbReference>
<dbReference type="InterPro" id="IPR027996">
    <property type="entry name" value="TEDC1_dom"/>
</dbReference>
<dbReference type="OrthoDB" id="9906141at2759"/>
<dbReference type="Proteomes" id="UP000784294">
    <property type="component" value="Unassembled WGS sequence"/>
</dbReference>
<dbReference type="AlphaFoldDB" id="A0A3S5BFT9"/>
<gene>
    <name evidence="2" type="ORF">PXEA_LOCUS16120</name>
</gene>
<evidence type="ECO:0000259" key="1">
    <source>
        <dbReference type="Pfam" id="PF14970"/>
    </source>
</evidence>
<comment type="caution">
    <text evidence="2">The sequence shown here is derived from an EMBL/GenBank/DDBJ whole genome shotgun (WGS) entry which is preliminary data.</text>
</comment>